<keyword evidence="3 4" id="KW-0408">Iron</keyword>
<dbReference type="Proteomes" id="UP000249610">
    <property type="component" value="Unassembled WGS sequence"/>
</dbReference>
<keyword evidence="1 4" id="KW-0349">Heme</keyword>
<dbReference type="Pfam" id="PF14376">
    <property type="entry name" value="Haem_bd"/>
    <property type="match status" value="1"/>
</dbReference>
<dbReference type="InterPro" id="IPR025992">
    <property type="entry name" value="Haem-bd"/>
</dbReference>
<dbReference type="SUPFAM" id="SSF46626">
    <property type="entry name" value="Cytochrome c"/>
    <property type="match status" value="1"/>
</dbReference>
<accession>A0A327P722</accession>
<name>A0A327P722_9BACT</name>
<dbReference type="AlphaFoldDB" id="A0A327P722"/>
<keyword evidence="2 4" id="KW-0479">Metal-binding</keyword>
<organism evidence="6 7">
    <name type="scientific">Algoriphagus yeomjeoni</name>
    <dbReference type="NCBI Taxonomy" id="291403"/>
    <lineage>
        <taxon>Bacteria</taxon>
        <taxon>Pseudomonadati</taxon>
        <taxon>Bacteroidota</taxon>
        <taxon>Cytophagia</taxon>
        <taxon>Cytophagales</taxon>
        <taxon>Cyclobacteriaceae</taxon>
        <taxon>Algoriphagus</taxon>
    </lineage>
</organism>
<protein>
    <submittedName>
        <fullName evidence="6">Heme-binding protein</fullName>
    </submittedName>
</protein>
<evidence type="ECO:0000313" key="7">
    <source>
        <dbReference type="Proteomes" id="UP000249610"/>
    </source>
</evidence>
<dbReference type="GO" id="GO:0009055">
    <property type="term" value="F:electron transfer activity"/>
    <property type="evidence" value="ECO:0007669"/>
    <property type="project" value="InterPro"/>
</dbReference>
<dbReference type="GO" id="GO:0046872">
    <property type="term" value="F:metal ion binding"/>
    <property type="evidence" value="ECO:0007669"/>
    <property type="project" value="UniProtKB-KW"/>
</dbReference>
<dbReference type="InterPro" id="IPR009056">
    <property type="entry name" value="Cyt_c-like_dom"/>
</dbReference>
<reference evidence="6 7" key="1">
    <citation type="submission" date="2018-06" db="EMBL/GenBank/DDBJ databases">
        <title>Genomic Encyclopedia of Archaeal and Bacterial Type Strains, Phase II (KMG-II): from individual species to whole genera.</title>
        <authorList>
            <person name="Goeker M."/>
        </authorList>
    </citation>
    <scope>NUCLEOTIDE SEQUENCE [LARGE SCALE GENOMIC DNA]</scope>
    <source>
        <strain evidence="6 7">DSM 23446</strain>
    </source>
</reference>
<evidence type="ECO:0000259" key="5">
    <source>
        <dbReference type="PROSITE" id="PS51007"/>
    </source>
</evidence>
<dbReference type="GO" id="GO:0020037">
    <property type="term" value="F:heme binding"/>
    <property type="evidence" value="ECO:0007669"/>
    <property type="project" value="InterPro"/>
</dbReference>
<comment type="caution">
    <text evidence="6">The sequence shown here is derived from an EMBL/GenBank/DDBJ whole genome shotgun (WGS) entry which is preliminary data.</text>
</comment>
<evidence type="ECO:0000256" key="3">
    <source>
        <dbReference type="ARBA" id="ARBA00023004"/>
    </source>
</evidence>
<proteinExistence type="predicted"/>
<evidence type="ECO:0000256" key="2">
    <source>
        <dbReference type="ARBA" id="ARBA00022723"/>
    </source>
</evidence>
<dbReference type="EMBL" id="QLLK01000008">
    <property type="protein sequence ID" value="RAI88040.1"/>
    <property type="molecule type" value="Genomic_DNA"/>
</dbReference>
<gene>
    <name evidence="6" type="ORF">LV83_02958</name>
</gene>
<evidence type="ECO:0000313" key="6">
    <source>
        <dbReference type="EMBL" id="RAI88040.1"/>
    </source>
</evidence>
<feature type="domain" description="Cytochrome c" evidence="5">
    <location>
        <begin position="43"/>
        <end position="148"/>
    </location>
</feature>
<evidence type="ECO:0000256" key="1">
    <source>
        <dbReference type="ARBA" id="ARBA00022617"/>
    </source>
</evidence>
<dbReference type="PROSITE" id="PS51007">
    <property type="entry name" value="CYTC"/>
    <property type="match status" value="1"/>
</dbReference>
<sequence>MKKVVGVIITLLLIVLVGIQFIPTNQNPYLPTDSNDFIILNNPPVKIGKMLKTSCYNCHSDQINYPWYSKLQPAAWLLEKHIREGKEELNLSQYGSLSGRMEKMKLESMIKQIEQKKMPISSYTLIHQDAILSDSDRKELVAYLQNLQ</sequence>
<dbReference type="InterPro" id="IPR036909">
    <property type="entry name" value="Cyt_c-like_dom_sf"/>
</dbReference>
<dbReference type="OrthoDB" id="196738at2"/>
<keyword evidence="7" id="KW-1185">Reference proteome</keyword>
<dbReference type="RefSeq" id="WP_111612292.1">
    <property type="nucleotide sequence ID" value="NZ_QLLK01000008.1"/>
</dbReference>
<dbReference type="SMART" id="SM01235">
    <property type="entry name" value="Haem_bd"/>
    <property type="match status" value="1"/>
</dbReference>
<evidence type="ECO:0000256" key="4">
    <source>
        <dbReference type="PROSITE-ProRule" id="PRU00433"/>
    </source>
</evidence>